<dbReference type="InterPro" id="IPR036047">
    <property type="entry name" value="F-box-like_dom_sf"/>
</dbReference>
<dbReference type="PROSITE" id="PS50181">
    <property type="entry name" value="FBOX"/>
    <property type="match status" value="1"/>
</dbReference>
<dbReference type="CDD" id="cd09917">
    <property type="entry name" value="F-box_SF"/>
    <property type="match status" value="1"/>
</dbReference>
<dbReference type="EMBL" id="OUUZ01000009">
    <property type="protein sequence ID" value="SPQ22728.1"/>
    <property type="molecule type" value="Genomic_DNA"/>
</dbReference>
<organism evidence="2 3">
    <name type="scientific">Thermothielavioides terrestris</name>
    <dbReference type="NCBI Taxonomy" id="2587410"/>
    <lineage>
        <taxon>Eukaryota</taxon>
        <taxon>Fungi</taxon>
        <taxon>Dikarya</taxon>
        <taxon>Ascomycota</taxon>
        <taxon>Pezizomycotina</taxon>
        <taxon>Sordariomycetes</taxon>
        <taxon>Sordariomycetidae</taxon>
        <taxon>Sordariales</taxon>
        <taxon>Chaetomiaceae</taxon>
        <taxon>Thermothielavioides</taxon>
    </lineage>
</organism>
<sequence length="431" mass="48403">MPTLLHLPDEILLLIVRAVDPEDLRALRLVSRRLDGVAQIPLAKTCFERRRVLLQQDSLETLVEISRHPVFGPAVRTLVVLMNHLRPDLAPDASGSQLSGDAAHESKSIEEEARQYNLLLRDQKALMETGLGTTYLAQAMAGLPNLESVEIDATEWPRRWPIVDRRTGQFLRQYMTAYTIEFVQKALCAVVLAVATGKPSLAELDIAIGSEHGGGISPGMLPSSTRPALQYVRKRPISLSSLWLRFAAENWTFDPVNDELEMVLDFIMLFPKLQSLYIRFEGEIDRPELMNGLSQRLRLPNLRFLGLGELQCTERELISLLRGHKDTLEEVRLQGICFGGDQGGSWRSLLRTVRDEQLVPALTIEECSTVGGWVLYGFDKASDDGTPTTTTWYAERFRIGGTGFAWADVLDHVTEDNKHYPKLDLGQVYPI</sequence>
<dbReference type="AlphaFoldDB" id="A0A446BJR9"/>
<dbReference type="Proteomes" id="UP000289323">
    <property type="component" value="Unassembled WGS sequence"/>
</dbReference>
<evidence type="ECO:0000313" key="3">
    <source>
        <dbReference type="Proteomes" id="UP000289323"/>
    </source>
</evidence>
<name>A0A446BJR9_9PEZI</name>
<dbReference type="SUPFAM" id="SSF81383">
    <property type="entry name" value="F-box domain"/>
    <property type="match status" value="1"/>
</dbReference>
<gene>
    <name evidence="2" type="ORF">TT172_LOCUS5147</name>
</gene>
<reference evidence="2 3" key="1">
    <citation type="submission" date="2018-04" db="EMBL/GenBank/DDBJ databases">
        <authorList>
            <person name="Huttner S."/>
            <person name="Dainat J."/>
        </authorList>
    </citation>
    <scope>NUCLEOTIDE SEQUENCE [LARGE SCALE GENOMIC DNA]</scope>
</reference>
<proteinExistence type="predicted"/>
<evidence type="ECO:0000259" key="1">
    <source>
        <dbReference type="PROSITE" id="PS50181"/>
    </source>
</evidence>
<accession>A0A446BJR9</accession>
<feature type="domain" description="F-box" evidence="1">
    <location>
        <begin position="1"/>
        <end position="50"/>
    </location>
</feature>
<dbReference type="InterPro" id="IPR001810">
    <property type="entry name" value="F-box_dom"/>
</dbReference>
<dbReference type="Pfam" id="PF12937">
    <property type="entry name" value="F-box-like"/>
    <property type="match status" value="1"/>
</dbReference>
<evidence type="ECO:0000313" key="2">
    <source>
        <dbReference type="EMBL" id="SPQ22728.1"/>
    </source>
</evidence>
<protein>
    <submittedName>
        <fullName evidence="2">85e326eb-7ebf-41fc-8503-b145d06ca964</fullName>
    </submittedName>
</protein>